<keyword evidence="2" id="KW-1185">Reference proteome</keyword>
<evidence type="ECO:0000313" key="1">
    <source>
        <dbReference type="EMBL" id="BDE95272.1"/>
    </source>
</evidence>
<evidence type="ECO:0000313" key="2">
    <source>
        <dbReference type="Proteomes" id="UP001320544"/>
    </source>
</evidence>
<name>A0ABM7WGD7_9ACTN</name>
<dbReference type="RefSeq" id="WP_102379085.1">
    <property type="nucleotide sequence ID" value="NZ_AP025564.1"/>
</dbReference>
<dbReference type="EMBL" id="AP025564">
    <property type="protein sequence ID" value="BDE95272.1"/>
    <property type="molecule type" value="Genomic_DNA"/>
</dbReference>
<protein>
    <recommendedName>
        <fullName evidence="3">Stress responsive alpha/beta barrel protein</fullName>
    </recommendedName>
</protein>
<reference evidence="1 2" key="1">
    <citation type="submission" date="2022-01" db="EMBL/GenBank/DDBJ databases">
        <title>Novel bile acid biosynthetic pathways are enriched in the microbiome of centenarians.</title>
        <authorList>
            <person name="Sato Y."/>
            <person name="Atarashi K."/>
            <person name="Plichta R.D."/>
            <person name="Arai Y."/>
            <person name="Sasajima S."/>
            <person name="Kearney M.S."/>
            <person name="Suda W."/>
            <person name="Takeshita K."/>
            <person name="Sasaki T."/>
            <person name="Okamoto S."/>
            <person name="Skelly N.A."/>
            <person name="Okamura Y."/>
            <person name="Vlamakis H."/>
            <person name="Li Y."/>
            <person name="Tanoue T."/>
            <person name="Takei H."/>
            <person name="Nittono H."/>
            <person name="Narushima S."/>
            <person name="Irie J."/>
            <person name="Itoh H."/>
            <person name="Moriya K."/>
            <person name="Sugiura Y."/>
            <person name="Suematsu M."/>
            <person name="Moritoki N."/>
            <person name="Shibata S."/>
            <person name="Littman R.D."/>
            <person name="Fischbach A.M."/>
            <person name="Uwamino Y."/>
            <person name="Inoue T."/>
            <person name="Honda A."/>
            <person name="Hattori M."/>
            <person name="Murai T."/>
            <person name="Xavier J.R."/>
            <person name="Hirose N."/>
            <person name="Honda K."/>
        </authorList>
    </citation>
    <scope>NUCLEOTIDE SEQUENCE [LARGE SCALE GENOMIC DNA]</scope>
    <source>
        <strain evidence="1 2">CE91-St30</strain>
    </source>
</reference>
<sequence length="220" mass="24233">MINALYIVKFADGVSVEQKTAMADAARKLCESVSEVGICEVVPDDSPTNPGDLFCEMAFRERTDYDAASSTGAWDELKATVSEEELAADVTFVAYGPGDANLGKGECTCHRVMLMRLVDGVAPEVIDMMRRRVLKVGEYVPGLVSTQISEVFESSGSVDWNYVYDCDFDTPATFLGKYMTSPYHWGYLRLVQSDCVECVADMQLTPYVVTEKAFLTSLSD</sequence>
<organism evidence="1 2">
    <name type="scientific">Raoultibacter timonensis</name>
    <dbReference type="NCBI Taxonomy" id="1907662"/>
    <lineage>
        <taxon>Bacteria</taxon>
        <taxon>Bacillati</taxon>
        <taxon>Actinomycetota</taxon>
        <taxon>Coriobacteriia</taxon>
        <taxon>Eggerthellales</taxon>
        <taxon>Eggerthellaceae</taxon>
        <taxon>Raoultibacter</taxon>
    </lineage>
</organism>
<evidence type="ECO:0008006" key="3">
    <source>
        <dbReference type="Google" id="ProtNLM"/>
    </source>
</evidence>
<dbReference type="Proteomes" id="UP001320544">
    <property type="component" value="Chromosome"/>
</dbReference>
<accession>A0ABM7WGD7</accession>
<gene>
    <name evidence="1" type="ORF">CE91St30_06050</name>
</gene>
<proteinExistence type="predicted"/>